<dbReference type="CDD" id="cd01072">
    <property type="entry name" value="PBP2_SMa0082_like"/>
    <property type="match status" value="1"/>
</dbReference>
<reference evidence="4" key="1">
    <citation type="submission" date="2020-09" db="EMBL/GenBank/DDBJ databases">
        <title>Bosea spartocytisi sp. nov. a root nodule endophyte of Spartocytisus supranubius in the high mountain ecosystem fo the Teide National Park (Canary Islands, Spain).</title>
        <authorList>
            <person name="Pulido-Suarez L."/>
            <person name="Peix A."/>
            <person name="Igual J.M."/>
            <person name="Socas-Perez N."/>
            <person name="Velazquez E."/>
            <person name="Flores-Felix J.D."/>
            <person name="Leon-Barrios M."/>
        </authorList>
    </citation>
    <scope>NUCLEOTIDE SEQUENCE</scope>
    <source>
        <strain evidence="4">SSUT16</strain>
    </source>
</reference>
<keyword evidence="1 2" id="KW-0732">Signal</keyword>
<feature type="domain" description="Solute-binding protein family 3/N-terminal" evidence="3">
    <location>
        <begin position="47"/>
        <end position="268"/>
    </location>
</feature>
<name>A0A927ECY7_9HYPH</name>
<evidence type="ECO:0000259" key="3">
    <source>
        <dbReference type="SMART" id="SM00062"/>
    </source>
</evidence>
<keyword evidence="5" id="KW-1185">Reference proteome</keyword>
<evidence type="ECO:0000256" key="1">
    <source>
        <dbReference type="ARBA" id="ARBA00022729"/>
    </source>
</evidence>
<dbReference type="SMART" id="SM00062">
    <property type="entry name" value="PBPb"/>
    <property type="match status" value="1"/>
</dbReference>
<evidence type="ECO:0000256" key="2">
    <source>
        <dbReference type="SAM" id="SignalP"/>
    </source>
</evidence>
<dbReference type="AlphaFoldDB" id="A0A927ECY7"/>
<evidence type="ECO:0000313" key="5">
    <source>
        <dbReference type="Proteomes" id="UP000619295"/>
    </source>
</evidence>
<accession>A0A927ECY7</accession>
<protein>
    <submittedName>
        <fullName evidence="4">Transporter substrate-binding domain-containing protein</fullName>
    </submittedName>
</protein>
<dbReference type="InterPro" id="IPR001638">
    <property type="entry name" value="Solute-binding_3/MltF_N"/>
</dbReference>
<dbReference type="PANTHER" id="PTHR35936:SF17">
    <property type="entry name" value="ARGININE-BINDING EXTRACELLULAR PROTEIN ARTP"/>
    <property type="match status" value="1"/>
</dbReference>
<dbReference type="Gene3D" id="3.40.190.10">
    <property type="entry name" value="Periplasmic binding protein-like II"/>
    <property type="match status" value="2"/>
</dbReference>
<sequence length="275" mass="29903">MHHNGRRPVNILKRIKIAGVALALGAGMLAASQASAQTVTDIIKRGSVKIGVLIGAPPYGSVDSQGNAIGYDADVIALIGKYLGVKVEMVQLTPPARIPALEANKVDFLVATLAPTPERAKAVMFSIPYSAFQTGIYAKKNVAIKTWDDLKGRKVGVNRGSSVEREFTSREKELNLTILRFEDDATTMQALFSGQVEAIAGPDAQANAAMKARGETETELKFVFGVQPNSMTMRKDAWELRQWLNNFIYYVKQNGELDAIAQKWVGSPLPPLPTF</sequence>
<evidence type="ECO:0000313" key="4">
    <source>
        <dbReference type="EMBL" id="MBD3847715.1"/>
    </source>
</evidence>
<proteinExistence type="predicted"/>
<dbReference type="Proteomes" id="UP000619295">
    <property type="component" value="Unassembled WGS sequence"/>
</dbReference>
<dbReference type="EMBL" id="JACXWY010000012">
    <property type="protein sequence ID" value="MBD3847715.1"/>
    <property type="molecule type" value="Genomic_DNA"/>
</dbReference>
<feature type="signal peptide" evidence="2">
    <location>
        <begin position="1"/>
        <end position="36"/>
    </location>
</feature>
<gene>
    <name evidence="4" type="ORF">IED13_18600</name>
</gene>
<feature type="chain" id="PRO_5037204110" evidence="2">
    <location>
        <begin position="37"/>
        <end position="275"/>
    </location>
</feature>
<organism evidence="4 5">
    <name type="scientific">Bosea spartocytisi</name>
    <dbReference type="NCBI Taxonomy" id="2773451"/>
    <lineage>
        <taxon>Bacteria</taxon>
        <taxon>Pseudomonadati</taxon>
        <taxon>Pseudomonadota</taxon>
        <taxon>Alphaproteobacteria</taxon>
        <taxon>Hyphomicrobiales</taxon>
        <taxon>Boseaceae</taxon>
        <taxon>Bosea</taxon>
    </lineage>
</organism>
<comment type="caution">
    <text evidence="4">The sequence shown here is derived from an EMBL/GenBank/DDBJ whole genome shotgun (WGS) entry which is preliminary data.</text>
</comment>
<dbReference type="Pfam" id="PF00497">
    <property type="entry name" value="SBP_bac_3"/>
    <property type="match status" value="1"/>
</dbReference>
<dbReference type="PANTHER" id="PTHR35936">
    <property type="entry name" value="MEMBRANE-BOUND LYTIC MUREIN TRANSGLYCOSYLASE F"/>
    <property type="match status" value="1"/>
</dbReference>
<dbReference type="SUPFAM" id="SSF53850">
    <property type="entry name" value="Periplasmic binding protein-like II"/>
    <property type="match status" value="1"/>
</dbReference>